<dbReference type="AlphaFoldDB" id="A0A9X9WSI4"/>
<comment type="caution">
    <text evidence="1">The sequence shown here is derived from an EMBL/GenBank/DDBJ whole genome shotgun (WGS) entry which is preliminary data.</text>
</comment>
<proteinExistence type="predicted"/>
<reference evidence="1" key="1">
    <citation type="submission" date="2020-01" db="EMBL/GenBank/DDBJ databases">
        <authorList>
            <person name="Rat A."/>
        </authorList>
    </citation>
    <scope>NUCLEOTIDE SEQUENCE</scope>
    <source>
        <strain evidence="1">LMG 31231</strain>
    </source>
</reference>
<accession>A0A9X9WSI4</accession>
<dbReference type="RefSeq" id="WP_211860483.1">
    <property type="nucleotide sequence ID" value="NZ_JAAEDM010000004.1"/>
</dbReference>
<sequence>MRPSWVTRQIGDFVAQFCASGGNEAWIGVQTLDGLGGAPQGGLWRQGGRLEVAPDLSLSEGFVWRPDDAARVPELWLAPEKTGYRRAFERFAVRELGASGLEGADVQIDHVFPKGAGRLGGLAYVRMLAVPPESNMAAGRTLEKAMVARNDALGPRAKPARMATYFSVGKATGFDGYDSLPDEEEGGNLGLAGALIAHLRGFGLPGDVLTDLDAMLTADRARSLR</sequence>
<organism evidence="1 2">
    <name type="scientific">Neoroseomonas soli</name>
    <dbReference type="NCBI Taxonomy" id="1081025"/>
    <lineage>
        <taxon>Bacteria</taxon>
        <taxon>Pseudomonadati</taxon>
        <taxon>Pseudomonadota</taxon>
        <taxon>Alphaproteobacteria</taxon>
        <taxon>Acetobacterales</taxon>
        <taxon>Acetobacteraceae</taxon>
        <taxon>Neoroseomonas</taxon>
    </lineage>
</organism>
<dbReference type="Proteomes" id="UP001138751">
    <property type="component" value="Unassembled WGS sequence"/>
</dbReference>
<dbReference type="EMBL" id="JAAEDM010000004">
    <property type="protein sequence ID" value="MBR0670113.1"/>
    <property type="molecule type" value="Genomic_DNA"/>
</dbReference>
<evidence type="ECO:0000313" key="2">
    <source>
        <dbReference type="Proteomes" id="UP001138751"/>
    </source>
</evidence>
<name>A0A9X9WSI4_9PROT</name>
<gene>
    <name evidence="1" type="ORF">GXW76_02905</name>
</gene>
<keyword evidence="2" id="KW-1185">Reference proteome</keyword>
<protein>
    <submittedName>
        <fullName evidence="1">Uncharacterized protein</fullName>
    </submittedName>
</protein>
<reference evidence="1" key="2">
    <citation type="journal article" date="2021" name="Syst. Appl. Microbiol.">
        <title>Roseomonas hellenica sp. nov., isolated from roots of wild-growing Alkanna tinctoria.</title>
        <authorList>
            <person name="Rat A."/>
            <person name="Naranjo H.D."/>
            <person name="Lebbe L."/>
            <person name="Cnockaert M."/>
            <person name="Krigas N."/>
            <person name="Grigoriadou K."/>
            <person name="Maloupa E."/>
            <person name="Willems A."/>
        </authorList>
    </citation>
    <scope>NUCLEOTIDE SEQUENCE</scope>
    <source>
        <strain evidence="1">LMG 31231</strain>
    </source>
</reference>
<evidence type="ECO:0000313" key="1">
    <source>
        <dbReference type="EMBL" id="MBR0670113.1"/>
    </source>
</evidence>